<dbReference type="STRING" id="1802280.A3B37_02390"/>
<gene>
    <name evidence="5" type="ORF">A3B37_02390</name>
</gene>
<proteinExistence type="predicted"/>
<dbReference type="PANTHER" id="PTHR30307">
    <property type="entry name" value="S-ADENOSYLMETHIONINE:TRNA RIBOSYLTRANSFERASE-ISOMERASE"/>
    <property type="match status" value="1"/>
</dbReference>
<keyword evidence="3" id="KW-0949">S-adenosyl-L-methionine</keyword>
<dbReference type="InterPro" id="IPR036100">
    <property type="entry name" value="QueA_sf"/>
</dbReference>
<dbReference type="Gene3D" id="3.40.1780.10">
    <property type="entry name" value="QueA-like"/>
    <property type="match status" value="1"/>
</dbReference>
<organism evidence="5 6">
    <name type="scientific">Candidatus Sungbacteria bacterium RIFCSPLOWO2_01_FULL_59_16</name>
    <dbReference type="NCBI Taxonomy" id="1802280"/>
    <lineage>
        <taxon>Bacteria</taxon>
        <taxon>Candidatus Sungiibacteriota</taxon>
    </lineage>
</organism>
<dbReference type="AlphaFoldDB" id="A0A1G2LCN9"/>
<dbReference type="GO" id="GO:0008616">
    <property type="term" value="P:tRNA queuosine(34) biosynthetic process"/>
    <property type="evidence" value="ECO:0007669"/>
    <property type="project" value="UniProtKB-KW"/>
</dbReference>
<protein>
    <recommendedName>
        <fullName evidence="7">S-adenosylmethionine:tRNA ribosyltransferase-isomerase</fullName>
    </recommendedName>
</protein>
<evidence type="ECO:0000256" key="1">
    <source>
        <dbReference type="ARBA" id="ARBA00022490"/>
    </source>
</evidence>
<accession>A0A1G2LCN9</accession>
<keyword evidence="4" id="KW-0671">Queuosine biosynthesis</keyword>
<dbReference type="GO" id="GO:0051075">
    <property type="term" value="F:S-adenosylmethionine:tRNA ribosyltransferase-isomerase activity"/>
    <property type="evidence" value="ECO:0007669"/>
    <property type="project" value="TreeGrafter"/>
</dbReference>
<name>A0A1G2LCN9_9BACT</name>
<dbReference type="EMBL" id="MHQS01000003">
    <property type="protein sequence ID" value="OHA09388.1"/>
    <property type="molecule type" value="Genomic_DNA"/>
</dbReference>
<sequence>MRPINTDFRPIIAVGTTVVRALESAANARGYLTRRQGSTELFIRPGYRFRVVSDVITNFHIPESCLTMLVATFVGHERLLRLYRRAIHERFRLFSFGDGMIVT</sequence>
<dbReference type="PANTHER" id="PTHR30307:SF0">
    <property type="entry name" value="S-ADENOSYLMETHIONINE:TRNA RIBOSYLTRANSFERASE-ISOMERASE"/>
    <property type="match status" value="1"/>
</dbReference>
<comment type="caution">
    <text evidence="5">The sequence shown here is derived from an EMBL/GenBank/DDBJ whole genome shotgun (WGS) entry which is preliminary data.</text>
</comment>
<dbReference type="InterPro" id="IPR003699">
    <property type="entry name" value="QueA"/>
</dbReference>
<keyword evidence="1" id="KW-0963">Cytoplasm</keyword>
<keyword evidence="2" id="KW-0808">Transferase</keyword>
<evidence type="ECO:0000313" key="6">
    <source>
        <dbReference type="Proteomes" id="UP000176705"/>
    </source>
</evidence>
<evidence type="ECO:0000256" key="4">
    <source>
        <dbReference type="ARBA" id="ARBA00022785"/>
    </source>
</evidence>
<evidence type="ECO:0000256" key="2">
    <source>
        <dbReference type="ARBA" id="ARBA00022679"/>
    </source>
</evidence>
<dbReference type="Proteomes" id="UP000176705">
    <property type="component" value="Unassembled WGS sequence"/>
</dbReference>
<reference evidence="5 6" key="1">
    <citation type="journal article" date="2016" name="Nat. Commun.">
        <title>Thousands of microbial genomes shed light on interconnected biogeochemical processes in an aquifer system.</title>
        <authorList>
            <person name="Anantharaman K."/>
            <person name="Brown C.T."/>
            <person name="Hug L.A."/>
            <person name="Sharon I."/>
            <person name="Castelle C.J."/>
            <person name="Probst A.J."/>
            <person name="Thomas B.C."/>
            <person name="Singh A."/>
            <person name="Wilkins M.J."/>
            <person name="Karaoz U."/>
            <person name="Brodie E.L."/>
            <person name="Williams K.H."/>
            <person name="Hubbard S.S."/>
            <person name="Banfield J.F."/>
        </authorList>
    </citation>
    <scope>NUCLEOTIDE SEQUENCE [LARGE SCALE GENOMIC DNA]</scope>
</reference>
<evidence type="ECO:0008006" key="7">
    <source>
        <dbReference type="Google" id="ProtNLM"/>
    </source>
</evidence>
<dbReference type="SUPFAM" id="SSF111337">
    <property type="entry name" value="QueA-like"/>
    <property type="match status" value="1"/>
</dbReference>
<dbReference type="InterPro" id="IPR042118">
    <property type="entry name" value="QueA_dom1"/>
</dbReference>
<dbReference type="Pfam" id="PF02547">
    <property type="entry name" value="Queuosine_synth"/>
    <property type="match status" value="1"/>
</dbReference>
<evidence type="ECO:0000256" key="3">
    <source>
        <dbReference type="ARBA" id="ARBA00022691"/>
    </source>
</evidence>
<evidence type="ECO:0000313" key="5">
    <source>
        <dbReference type="EMBL" id="OHA09388.1"/>
    </source>
</evidence>